<evidence type="ECO:0000256" key="2">
    <source>
        <dbReference type="ARBA" id="ARBA00022737"/>
    </source>
</evidence>
<dbReference type="GO" id="GO:0005509">
    <property type="term" value="F:calcium ion binding"/>
    <property type="evidence" value="ECO:0007669"/>
    <property type="project" value="InterPro"/>
</dbReference>
<evidence type="ECO:0000256" key="1">
    <source>
        <dbReference type="ARBA" id="ARBA00004273"/>
    </source>
</evidence>
<keyword evidence="3" id="KW-0472">Membrane</keyword>
<name>A0A423T6D7_PENVA</name>
<organism evidence="5 6">
    <name type="scientific">Penaeus vannamei</name>
    <name type="common">Whiteleg shrimp</name>
    <name type="synonym">Litopenaeus vannamei</name>
    <dbReference type="NCBI Taxonomy" id="6689"/>
    <lineage>
        <taxon>Eukaryota</taxon>
        <taxon>Metazoa</taxon>
        <taxon>Ecdysozoa</taxon>
        <taxon>Arthropoda</taxon>
        <taxon>Crustacea</taxon>
        <taxon>Multicrustacea</taxon>
        <taxon>Malacostraca</taxon>
        <taxon>Eumalacostraca</taxon>
        <taxon>Eucarida</taxon>
        <taxon>Decapoda</taxon>
        <taxon>Dendrobranchiata</taxon>
        <taxon>Penaeoidea</taxon>
        <taxon>Penaeidae</taxon>
        <taxon>Penaeus</taxon>
    </lineage>
</organism>
<gene>
    <name evidence="5" type="ORF">C7M84_009557</name>
</gene>
<proteinExistence type="predicted"/>
<reference evidence="5 6" key="1">
    <citation type="submission" date="2018-04" db="EMBL/GenBank/DDBJ databases">
        <authorList>
            <person name="Zhang X."/>
            <person name="Yuan J."/>
            <person name="Li F."/>
            <person name="Xiang J."/>
        </authorList>
    </citation>
    <scope>NUCLEOTIDE SEQUENCE [LARGE SCALE GENOMIC DNA]</scope>
    <source>
        <tissue evidence="5">Muscle</tissue>
    </source>
</reference>
<accession>A0A423T6D7</accession>
<dbReference type="PANTHER" id="PTHR12294">
    <property type="entry name" value="EF HAND DOMAIN FAMILY A1,A2-RELATED"/>
    <property type="match status" value="1"/>
</dbReference>
<protein>
    <submittedName>
        <fullName evidence="5">Uncharacterized protein</fullName>
    </submittedName>
</protein>
<evidence type="ECO:0000313" key="5">
    <source>
        <dbReference type="EMBL" id="ROT72069.1"/>
    </source>
</evidence>
<keyword evidence="2" id="KW-0677">Repeat</keyword>
<sequence>MEHRWGGMERASGKLGRLGEKKRTGGKERNAKVGRNETHDGTGREERSAQVFERNAHAHVGRDGTQTDEQTLRGLKLNHRERRFIKFSSVEYQGQLYMTPQDFIESVTDSEPRPRLKRRVLTERDLERFMQETPLLSKGSPDMFRTIFDKGIISYTEYLFLFQSLTSEVPDSD</sequence>
<comment type="subcellular location">
    <subcellularLocation>
        <location evidence="1">Mitochondrion inner membrane</location>
    </subcellularLocation>
</comment>
<reference evidence="5 6" key="2">
    <citation type="submission" date="2019-01" db="EMBL/GenBank/DDBJ databases">
        <title>The decoding of complex shrimp genome reveals the adaptation for benthos swimmer, frequently molting mechanism and breeding impact on genome.</title>
        <authorList>
            <person name="Sun Y."/>
            <person name="Gao Y."/>
            <person name="Yu Y."/>
        </authorList>
    </citation>
    <scope>NUCLEOTIDE SEQUENCE [LARGE SCALE GENOMIC DNA]</scope>
    <source>
        <tissue evidence="5">Muscle</tissue>
    </source>
</reference>
<dbReference type="AlphaFoldDB" id="A0A423T6D7"/>
<keyword evidence="6" id="KW-1185">Reference proteome</keyword>
<feature type="region of interest" description="Disordered" evidence="4">
    <location>
        <begin position="1"/>
        <end position="49"/>
    </location>
</feature>
<evidence type="ECO:0000256" key="4">
    <source>
        <dbReference type="SAM" id="MobiDB-lite"/>
    </source>
</evidence>
<dbReference type="GO" id="GO:0036444">
    <property type="term" value="P:calcium import into the mitochondrion"/>
    <property type="evidence" value="ECO:0007669"/>
    <property type="project" value="TreeGrafter"/>
</dbReference>
<dbReference type="Proteomes" id="UP000283509">
    <property type="component" value="Unassembled WGS sequence"/>
</dbReference>
<feature type="compositionally biased region" description="Basic and acidic residues" evidence="4">
    <location>
        <begin position="17"/>
        <end position="49"/>
    </location>
</feature>
<comment type="caution">
    <text evidence="5">The sequence shown here is derived from an EMBL/GenBank/DDBJ whole genome shotgun (WGS) entry which is preliminary data.</text>
</comment>
<dbReference type="InterPro" id="IPR039800">
    <property type="entry name" value="MICU1/2/3"/>
</dbReference>
<evidence type="ECO:0000256" key="3">
    <source>
        <dbReference type="ARBA" id="ARBA00023136"/>
    </source>
</evidence>
<dbReference type="GO" id="GO:0051560">
    <property type="term" value="P:mitochondrial calcium ion homeostasis"/>
    <property type="evidence" value="ECO:0007669"/>
    <property type="project" value="TreeGrafter"/>
</dbReference>
<dbReference type="PANTHER" id="PTHR12294:SF13">
    <property type="entry name" value="MITOCHONDRIAL CALCIUM UPTAKE 3, ISOFORM D"/>
    <property type="match status" value="1"/>
</dbReference>
<dbReference type="OrthoDB" id="5859791at2759"/>
<dbReference type="EMBL" id="QCYY01002213">
    <property type="protein sequence ID" value="ROT72069.1"/>
    <property type="molecule type" value="Genomic_DNA"/>
</dbReference>
<dbReference type="GO" id="GO:1990246">
    <property type="term" value="C:uniplex complex"/>
    <property type="evidence" value="ECO:0007669"/>
    <property type="project" value="TreeGrafter"/>
</dbReference>
<dbReference type="STRING" id="6689.A0A423T6D7"/>
<evidence type="ECO:0000313" key="6">
    <source>
        <dbReference type="Proteomes" id="UP000283509"/>
    </source>
</evidence>